<protein>
    <submittedName>
        <fullName evidence="1">Uncharacterized protein</fullName>
    </submittedName>
</protein>
<dbReference type="Proteomes" id="UP000887159">
    <property type="component" value="Unassembled WGS sequence"/>
</dbReference>
<reference evidence="1" key="1">
    <citation type="submission" date="2020-08" db="EMBL/GenBank/DDBJ databases">
        <title>Multicomponent nature underlies the extraordinary mechanical properties of spider dragline silk.</title>
        <authorList>
            <person name="Kono N."/>
            <person name="Nakamura H."/>
            <person name="Mori M."/>
            <person name="Yoshida Y."/>
            <person name="Ohtoshi R."/>
            <person name="Malay A.D."/>
            <person name="Moran D.A.P."/>
            <person name="Tomita M."/>
            <person name="Numata K."/>
            <person name="Arakawa K."/>
        </authorList>
    </citation>
    <scope>NUCLEOTIDE SEQUENCE</scope>
</reference>
<dbReference type="AlphaFoldDB" id="A0A8X6RHN9"/>
<evidence type="ECO:0000313" key="1">
    <source>
        <dbReference type="EMBL" id="GFX94330.1"/>
    </source>
</evidence>
<proteinExistence type="predicted"/>
<name>A0A8X6RHN9_TRICX</name>
<gene>
    <name evidence="1" type="ORF">TNCV_4293751</name>
</gene>
<dbReference type="EMBL" id="BMAU01021177">
    <property type="protein sequence ID" value="GFX94330.1"/>
    <property type="molecule type" value="Genomic_DNA"/>
</dbReference>
<organism evidence="1 2">
    <name type="scientific">Trichonephila clavipes</name>
    <name type="common">Golden silk orbweaver</name>
    <name type="synonym">Nephila clavipes</name>
    <dbReference type="NCBI Taxonomy" id="2585209"/>
    <lineage>
        <taxon>Eukaryota</taxon>
        <taxon>Metazoa</taxon>
        <taxon>Ecdysozoa</taxon>
        <taxon>Arthropoda</taxon>
        <taxon>Chelicerata</taxon>
        <taxon>Arachnida</taxon>
        <taxon>Araneae</taxon>
        <taxon>Araneomorphae</taxon>
        <taxon>Entelegynae</taxon>
        <taxon>Araneoidea</taxon>
        <taxon>Nephilidae</taxon>
        <taxon>Trichonephila</taxon>
    </lineage>
</organism>
<sequence length="97" mass="10718">MMATLDSRGWSGVMRMGRRKQDVSLVDGRGGTRLIRQGTGGWASCPMTFLAGGTIISIEKSIVVREGGIFRVSDCEQEGYAVRPFPPLWMIISFVFM</sequence>
<accession>A0A8X6RHN9</accession>
<comment type="caution">
    <text evidence="1">The sequence shown here is derived from an EMBL/GenBank/DDBJ whole genome shotgun (WGS) entry which is preliminary data.</text>
</comment>
<evidence type="ECO:0000313" key="2">
    <source>
        <dbReference type="Proteomes" id="UP000887159"/>
    </source>
</evidence>
<keyword evidence="2" id="KW-1185">Reference proteome</keyword>